<dbReference type="OrthoDB" id="26687at2759"/>
<comment type="caution">
    <text evidence="3">The sequence shown here is derived from an EMBL/GenBank/DDBJ whole genome shotgun (WGS) entry which is preliminary data.</text>
</comment>
<gene>
    <name evidence="3" type="ORF">J0S82_008149</name>
</gene>
<keyword evidence="4" id="KW-1185">Reference proteome</keyword>
<evidence type="ECO:0000313" key="3">
    <source>
        <dbReference type="EMBL" id="KAG8506228.1"/>
    </source>
</evidence>
<evidence type="ECO:0000256" key="1">
    <source>
        <dbReference type="ARBA" id="ARBA00022658"/>
    </source>
</evidence>
<dbReference type="AlphaFoldDB" id="A0A8J6DHI1"/>
<protein>
    <submittedName>
        <fullName evidence="3">Ral guanine nucleotide dissociation stimulator</fullName>
    </submittedName>
</protein>
<dbReference type="GO" id="GO:0005886">
    <property type="term" value="C:plasma membrane"/>
    <property type="evidence" value="ECO:0007669"/>
    <property type="project" value="TreeGrafter"/>
</dbReference>
<dbReference type="SUPFAM" id="SSF48366">
    <property type="entry name" value="Ras GEF"/>
    <property type="match status" value="1"/>
</dbReference>
<organism evidence="3 4">
    <name type="scientific">Galemys pyrenaicus</name>
    <name type="common">Iberian desman</name>
    <name type="synonym">Pyrenean desman</name>
    <dbReference type="NCBI Taxonomy" id="202257"/>
    <lineage>
        <taxon>Eukaryota</taxon>
        <taxon>Metazoa</taxon>
        <taxon>Chordata</taxon>
        <taxon>Craniata</taxon>
        <taxon>Vertebrata</taxon>
        <taxon>Euteleostomi</taxon>
        <taxon>Mammalia</taxon>
        <taxon>Eutheria</taxon>
        <taxon>Laurasiatheria</taxon>
        <taxon>Eulipotyphla</taxon>
        <taxon>Talpidae</taxon>
        <taxon>Galemys</taxon>
    </lineage>
</organism>
<evidence type="ECO:0000259" key="2">
    <source>
        <dbReference type="Pfam" id="PF00617"/>
    </source>
</evidence>
<name>A0A8J6DHI1_GALPY</name>
<accession>A0A8J6DHI1</accession>
<keyword evidence="1" id="KW-0344">Guanine-nucleotide releasing factor</keyword>
<dbReference type="Proteomes" id="UP000700334">
    <property type="component" value="Unassembled WGS sequence"/>
</dbReference>
<feature type="non-terminal residue" evidence="3">
    <location>
        <position position="1"/>
    </location>
</feature>
<feature type="domain" description="Ras-GEF" evidence="2">
    <location>
        <begin position="28"/>
        <end position="103"/>
    </location>
</feature>
<dbReference type="Pfam" id="PF00617">
    <property type="entry name" value="RasGEF"/>
    <property type="match status" value="1"/>
</dbReference>
<sequence length="206" mass="22188">NSSRRWFTTSAWAATGPGRARKTSRNGHPPSVPNLNHFKTVVTCVTTTCLGNRHMTALDRARVLVHWLEVVLDCKTLGNYSSLHAIMSALQSTWVLWMKSHGRKFPASGLSSTGFSAEVTCDLDAGHQGRVEAGSLQDARLGLDLHFHQGPLHKISVQLDLLYPGLASKLLAAMTEEDAAGQSGFPHWTGLQLTCSASGHLGHGGI</sequence>
<dbReference type="InterPro" id="IPR001895">
    <property type="entry name" value="RASGEF_cat_dom"/>
</dbReference>
<dbReference type="GO" id="GO:0005085">
    <property type="term" value="F:guanyl-nucleotide exchange factor activity"/>
    <property type="evidence" value="ECO:0007669"/>
    <property type="project" value="UniProtKB-KW"/>
</dbReference>
<evidence type="ECO:0000313" key="4">
    <source>
        <dbReference type="Proteomes" id="UP000700334"/>
    </source>
</evidence>
<dbReference type="InterPro" id="IPR008937">
    <property type="entry name" value="Ras-like_GEF"/>
</dbReference>
<dbReference type="PANTHER" id="PTHR23113:SF35">
    <property type="entry name" value="RAL GUANINE NUCLEOTIDE DISSOCIATION STIMULATOR"/>
    <property type="match status" value="1"/>
</dbReference>
<proteinExistence type="predicted"/>
<dbReference type="EMBL" id="JAGFMF010012176">
    <property type="protein sequence ID" value="KAG8506228.1"/>
    <property type="molecule type" value="Genomic_DNA"/>
</dbReference>
<dbReference type="InterPro" id="IPR036964">
    <property type="entry name" value="RASGEF_cat_dom_sf"/>
</dbReference>
<dbReference type="Gene3D" id="1.10.840.10">
    <property type="entry name" value="Ras guanine-nucleotide exchange factors catalytic domain"/>
    <property type="match status" value="1"/>
</dbReference>
<dbReference type="InterPro" id="IPR023578">
    <property type="entry name" value="Ras_GEF_dom_sf"/>
</dbReference>
<reference evidence="3" key="1">
    <citation type="journal article" date="2021" name="Evol. Appl.">
        <title>The genome of the Pyrenean desman and the effects of bottlenecks and inbreeding on the genomic landscape of an endangered species.</title>
        <authorList>
            <person name="Escoda L."/>
            <person name="Castresana J."/>
        </authorList>
    </citation>
    <scope>NUCLEOTIDE SEQUENCE</scope>
    <source>
        <strain evidence="3">IBE-C5619</strain>
    </source>
</reference>
<dbReference type="GO" id="GO:0007265">
    <property type="term" value="P:Ras protein signal transduction"/>
    <property type="evidence" value="ECO:0007669"/>
    <property type="project" value="TreeGrafter"/>
</dbReference>
<dbReference type="PANTHER" id="PTHR23113">
    <property type="entry name" value="GUANINE NUCLEOTIDE EXCHANGE FACTOR"/>
    <property type="match status" value="1"/>
</dbReference>